<sequence>MMPLFVNFNGQLLAADSAILPLNNRAFRYGDGLFESMRLINGQLKFADMHAERLQNGMKVLKLEGYSLLDTWFLKEKAEELATWNKAKNGRLRLTVYRDAGGLYTPDDNKSGWCLELVPEETSGYRLNQKGLIMDVYTELTKPVNFLSNYKTCNALPYVMAGLYKNQHKLDEVFILNQQGFLCETISSNVFVWYNEHLYTPALSEGCVAGIMRKKIIDLCISLEIPVTEAQINPDILHQADEVFITNATRGIQWVIGYGIKRYFNGLSKTLIDELNKLV</sequence>
<dbReference type="PANTHER" id="PTHR42743:SF11">
    <property type="entry name" value="AMINODEOXYCHORISMATE LYASE"/>
    <property type="match status" value="1"/>
</dbReference>
<dbReference type="InterPro" id="IPR001544">
    <property type="entry name" value="Aminotrans_IV"/>
</dbReference>
<gene>
    <name evidence="13" type="ORF">GO816_01865</name>
</gene>
<protein>
    <recommendedName>
        <fullName evidence="6">branched-chain-amino-acid transaminase</fullName>
        <ecNumber evidence="6">2.6.1.42</ecNumber>
    </recommendedName>
</protein>
<evidence type="ECO:0000256" key="2">
    <source>
        <dbReference type="ARBA" id="ARBA00004824"/>
    </source>
</evidence>
<evidence type="ECO:0000256" key="1">
    <source>
        <dbReference type="ARBA" id="ARBA00001933"/>
    </source>
</evidence>
<evidence type="ECO:0000256" key="9">
    <source>
        <dbReference type="ARBA" id="ARBA00048798"/>
    </source>
</evidence>
<dbReference type="EMBL" id="WQLA01000001">
    <property type="protein sequence ID" value="MVN89864.1"/>
    <property type="molecule type" value="Genomic_DNA"/>
</dbReference>
<name>A0A6I4IPT0_9SPHI</name>
<dbReference type="AlphaFoldDB" id="A0A6I4IPT0"/>
<evidence type="ECO:0000256" key="3">
    <source>
        <dbReference type="ARBA" id="ARBA00004931"/>
    </source>
</evidence>
<dbReference type="GO" id="GO:0004084">
    <property type="term" value="F:branched-chain-amino-acid transaminase activity"/>
    <property type="evidence" value="ECO:0007669"/>
    <property type="project" value="UniProtKB-EC"/>
</dbReference>
<dbReference type="InterPro" id="IPR036038">
    <property type="entry name" value="Aminotransferase-like"/>
</dbReference>
<evidence type="ECO:0000256" key="11">
    <source>
        <dbReference type="RuleBase" id="RU004106"/>
    </source>
</evidence>
<comment type="pathway">
    <text evidence="2">Amino-acid biosynthesis; L-isoleucine biosynthesis; L-isoleucine from 2-oxobutanoate: step 4/4.</text>
</comment>
<evidence type="ECO:0000313" key="14">
    <source>
        <dbReference type="Proteomes" id="UP000434850"/>
    </source>
</evidence>
<keyword evidence="7 12" id="KW-0663">Pyridoxal phosphate</keyword>
<dbReference type="InterPro" id="IPR018300">
    <property type="entry name" value="Aminotrans_IV_CS"/>
</dbReference>
<dbReference type="Gene3D" id="3.30.470.10">
    <property type="match status" value="1"/>
</dbReference>
<evidence type="ECO:0000256" key="10">
    <source>
        <dbReference type="ARBA" id="ARBA00049229"/>
    </source>
</evidence>
<dbReference type="Proteomes" id="UP000434850">
    <property type="component" value="Unassembled WGS sequence"/>
</dbReference>
<comment type="catalytic activity">
    <reaction evidence="8">
        <text>L-valine + 2-oxoglutarate = 3-methyl-2-oxobutanoate + L-glutamate</text>
        <dbReference type="Rhea" id="RHEA:24813"/>
        <dbReference type="ChEBI" id="CHEBI:11851"/>
        <dbReference type="ChEBI" id="CHEBI:16810"/>
        <dbReference type="ChEBI" id="CHEBI:29985"/>
        <dbReference type="ChEBI" id="CHEBI:57762"/>
        <dbReference type="EC" id="2.6.1.42"/>
    </reaction>
</comment>
<dbReference type="RefSeq" id="WP_157539654.1">
    <property type="nucleotide sequence ID" value="NZ_WQLA01000001.1"/>
</dbReference>
<comment type="cofactor">
    <cofactor evidence="1 12">
        <name>pyridoxal 5'-phosphate</name>
        <dbReference type="ChEBI" id="CHEBI:597326"/>
    </cofactor>
</comment>
<keyword evidence="13" id="KW-0456">Lyase</keyword>
<comment type="caution">
    <text evidence="13">The sequence shown here is derived from an EMBL/GenBank/DDBJ whole genome shotgun (WGS) entry which is preliminary data.</text>
</comment>
<comment type="catalytic activity">
    <reaction evidence="9">
        <text>L-isoleucine + 2-oxoglutarate = (S)-3-methyl-2-oxopentanoate + L-glutamate</text>
        <dbReference type="Rhea" id="RHEA:24801"/>
        <dbReference type="ChEBI" id="CHEBI:16810"/>
        <dbReference type="ChEBI" id="CHEBI:29985"/>
        <dbReference type="ChEBI" id="CHEBI:35146"/>
        <dbReference type="ChEBI" id="CHEBI:58045"/>
        <dbReference type="EC" id="2.6.1.42"/>
    </reaction>
</comment>
<comment type="catalytic activity">
    <reaction evidence="10">
        <text>L-leucine + 2-oxoglutarate = 4-methyl-2-oxopentanoate + L-glutamate</text>
        <dbReference type="Rhea" id="RHEA:18321"/>
        <dbReference type="ChEBI" id="CHEBI:16810"/>
        <dbReference type="ChEBI" id="CHEBI:17865"/>
        <dbReference type="ChEBI" id="CHEBI:29985"/>
        <dbReference type="ChEBI" id="CHEBI:57427"/>
        <dbReference type="EC" id="2.6.1.42"/>
    </reaction>
</comment>
<dbReference type="Gene3D" id="3.20.10.10">
    <property type="entry name" value="D-amino Acid Aminotransferase, subunit A, domain 2"/>
    <property type="match status" value="1"/>
</dbReference>
<dbReference type="GO" id="GO:0046394">
    <property type="term" value="P:carboxylic acid biosynthetic process"/>
    <property type="evidence" value="ECO:0007669"/>
    <property type="project" value="UniProtKB-ARBA"/>
</dbReference>
<evidence type="ECO:0000256" key="12">
    <source>
        <dbReference type="RuleBase" id="RU004516"/>
    </source>
</evidence>
<evidence type="ECO:0000256" key="6">
    <source>
        <dbReference type="ARBA" id="ARBA00013053"/>
    </source>
</evidence>
<comment type="similarity">
    <text evidence="5 11">Belongs to the class-IV pyridoxal-phosphate-dependent aminotransferase family.</text>
</comment>
<evidence type="ECO:0000256" key="4">
    <source>
        <dbReference type="ARBA" id="ARBA00005072"/>
    </source>
</evidence>
<comment type="pathway">
    <text evidence="3">Amino-acid biosynthesis; L-valine biosynthesis; L-valine from pyruvate: step 4/4.</text>
</comment>
<dbReference type="CDD" id="cd00449">
    <property type="entry name" value="PLPDE_IV"/>
    <property type="match status" value="1"/>
</dbReference>
<dbReference type="InterPro" id="IPR043131">
    <property type="entry name" value="BCAT-like_N"/>
</dbReference>
<keyword evidence="14" id="KW-1185">Reference proteome</keyword>
<dbReference type="GO" id="GO:0016829">
    <property type="term" value="F:lyase activity"/>
    <property type="evidence" value="ECO:0007669"/>
    <property type="project" value="UniProtKB-KW"/>
</dbReference>
<evidence type="ECO:0000256" key="5">
    <source>
        <dbReference type="ARBA" id="ARBA00009320"/>
    </source>
</evidence>
<comment type="pathway">
    <text evidence="4">Amino-acid biosynthesis; L-leucine biosynthesis; L-leucine from 3-methyl-2-oxobutanoate: step 4/4.</text>
</comment>
<dbReference type="EC" id="2.6.1.42" evidence="6"/>
<dbReference type="PANTHER" id="PTHR42743">
    <property type="entry name" value="AMINO-ACID AMINOTRANSFERASE"/>
    <property type="match status" value="1"/>
</dbReference>
<organism evidence="13 14">
    <name type="scientific">Mucilaginibacter aquatilis</name>
    <dbReference type="NCBI Taxonomy" id="1517760"/>
    <lineage>
        <taxon>Bacteria</taxon>
        <taxon>Pseudomonadati</taxon>
        <taxon>Bacteroidota</taxon>
        <taxon>Sphingobacteriia</taxon>
        <taxon>Sphingobacteriales</taxon>
        <taxon>Sphingobacteriaceae</taxon>
        <taxon>Mucilaginibacter</taxon>
    </lineage>
</organism>
<dbReference type="InterPro" id="IPR050571">
    <property type="entry name" value="Class-IV_PLP-Dep_Aminotrnsfr"/>
</dbReference>
<dbReference type="PROSITE" id="PS00770">
    <property type="entry name" value="AA_TRANSFER_CLASS_4"/>
    <property type="match status" value="1"/>
</dbReference>
<proteinExistence type="inferred from homology"/>
<dbReference type="OrthoDB" id="9805628at2"/>
<reference evidence="13 14" key="1">
    <citation type="submission" date="2019-12" db="EMBL/GenBank/DDBJ databases">
        <title>Mucilaginibacter sp. HME9299 genome sequencing and assembly.</title>
        <authorList>
            <person name="Kang H."/>
            <person name="Kim H."/>
            <person name="Joh K."/>
        </authorList>
    </citation>
    <scope>NUCLEOTIDE SEQUENCE [LARGE SCALE GENOMIC DNA]</scope>
    <source>
        <strain evidence="13 14">HME9299</strain>
    </source>
</reference>
<accession>A0A6I4IPT0</accession>
<dbReference type="Pfam" id="PF01063">
    <property type="entry name" value="Aminotran_4"/>
    <property type="match status" value="1"/>
</dbReference>
<evidence type="ECO:0000313" key="13">
    <source>
        <dbReference type="EMBL" id="MVN89864.1"/>
    </source>
</evidence>
<evidence type="ECO:0000256" key="8">
    <source>
        <dbReference type="ARBA" id="ARBA00048212"/>
    </source>
</evidence>
<evidence type="ECO:0000256" key="7">
    <source>
        <dbReference type="ARBA" id="ARBA00022898"/>
    </source>
</evidence>
<dbReference type="SUPFAM" id="SSF56752">
    <property type="entry name" value="D-aminoacid aminotransferase-like PLP-dependent enzymes"/>
    <property type="match status" value="1"/>
</dbReference>
<dbReference type="InterPro" id="IPR043132">
    <property type="entry name" value="BCAT-like_C"/>
</dbReference>